<evidence type="ECO:0000256" key="1">
    <source>
        <dbReference type="SAM" id="MobiDB-lite"/>
    </source>
</evidence>
<dbReference type="Proteomes" id="UP000198510">
    <property type="component" value="Unassembled WGS sequence"/>
</dbReference>
<name>A0A1G9UQG3_9BACT</name>
<dbReference type="SUPFAM" id="SSF47781">
    <property type="entry name" value="RuvA domain 2-like"/>
    <property type="match status" value="3"/>
</dbReference>
<dbReference type="Pfam" id="PF12836">
    <property type="entry name" value="HHH_3"/>
    <property type="match status" value="2"/>
</dbReference>
<dbReference type="InterPro" id="IPR010994">
    <property type="entry name" value="RuvA_2-like"/>
</dbReference>
<sequence>MAWSNHFWSVPDEVISEADRHQLDSLVAVLNRPKEATAPTTRQRSVRRPLALFPFNPNTLSADSLQLLGFPGWLARRTINYRSKGGQFRIKSDLKRLYDFPDTLYTRLYAYIDLPERRDQPTASTETKYEARPTRDFERSTQPLSEPLTAFDLNTADTTQLQKVRGIGHVLSNRIVRFRTVMGGFVSLDQMNEVWGLSDEARAELLRYARIAPDFRPRPLLINRAPADSLARHPYIHKGLARVIVSYREQHGPYRHVEDLRNIRILKEEEYLKLVPYVSVEE</sequence>
<dbReference type="EMBL" id="FNFO01000017">
    <property type="protein sequence ID" value="SDM62100.1"/>
    <property type="molecule type" value="Genomic_DNA"/>
</dbReference>
<feature type="region of interest" description="Disordered" evidence="1">
    <location>
        <begin position="119"/>
        <end position="141"/>
    </location>
</feature>
<dbReference type="InterPro" id="IPR051675">
    <property type="entry name" value="Endo/Exo/Phosphatase_dom_1"/>
</dbReference>
<keyword evidence="3" id="KW-1185">Reference proteome</keyword>
<dbReference type="PANTHER" id="PTHR21180">
    <property type="entry name" value="ENDONUCLEASE/EXONUCLEASE/PHOSPHATASE FAMILY DOMAIN-CONTAINING PROTEIN 1"/>
    <property type="match status" value="1"/>
</dbReference>
<dbReference type="GO" id="GO:0015628">
    <property type="term" value="P:protein secretion by the type II secretion system"/>
    <property type="evidence" value="ECO:0007669"/>
    <property type="project" value="TreeGrafter"/>
</dbReference>
<accession>A0A1G9UQG3</accession>
<organism evidence="2 3">
    <name type="scientific">Catalinimonas alkaloidigena</name>
    <dbReference type="NCBI Taxonomy" id="1075417"/>
    <lineage>
        <taxon>Bacteria</taxon>
        <taxon>Pseudomonadati</taxon>
        <taxon>Bacteroidota</taxon>
        <taxon>Cytophagia</taxon>
        <taxon>Cytophagales</taxon>
        <taxon>Catalimonadaceae</taxon>
        <taxon>Catalinimonas</taxon>
    </lineage>
</organism>
<reference evidence="2 3" key="1">
    <citation type="submission" date="2016-10" db="EMBL/GenBank/DDBJ databases">
        <authorList>
            <person name="de Groot N.N."/>
        </authorList>
    </citation>
    <scope>NUCLEOTIDE SEQUENCE [LARGE SCALE GENOMIC DNA]</scope>
    <source>
        <strain evidence="2 3">DSM 25186</strain>
    </source>
</reference>
<dbReference type="STRING" id="1075417.SAMN05421823_11742"/>
<evidence type="ECO:0000313" key="3">
    <source>
        <dbReference type="Proteomes" id="UP000198510"/>
    </source>
</evidence>
<gene>
    <name evidence="2" type="ORF">SAMN05421823_11742</name>
</gene>
<evidence type="ECO:0000313" key="2">
    <source>
        <dbReference type="EMBL" id="SDM62100.1"/>
    </source>
</evidence>
<dbReference type="AlphaFoldDB" id="A0A1G9UQG3"/>
<dbReference type="GO" id="GO:0015627">
    <property type="term" value="C:type II protein secretion system complex"/>
    <property type="evidence" value="ECO:0007669"/>
    <property type="project" value="TreeGrafter"/>
</dbReference>
<proteinExistence type="predicted"/>
<dbReference type="Gene3D" id="1.10.150.280">
    <property type="entry name" value="AF1531-like domain"/>
    <property type="match status" value="2"/>
</dbReference>
<dbReference type="PANTHER" id="PTHR21180:SF32">
    <property type="entry name" value="ENDONUCLEASE_EXONUCLEASE_PHOSPHATASE FAMILY DOMAIN-CONTAINING PROTEIN 1"/>
    <property type="match status" value="1"/>
</dbReference>
<protein>
    <submittedName>
        <fullName evidence="2">DNA uptake protein ComE</fullName>
    </submittedName>
</protein>
<feature type="compositionally biased region" description="Basic and acidic residues" evidence="1">
    <location>
        <begin position="127"/>
        <end position="139"/>
    </location>
</feature>